<name>A0A2S7U2D3_9BACT</name>
<gene>
    <name evidence="5" type="primary">metAA</name>
    <name evidence="7" type="ORF">BSZ32_12040</name>
</gene>
<dbReference type="GO" id="GO:0019281">
    <property type="term" value="P:L-methionine biosynthetic process from homoserine via O-succinyl-L-homoserine and cystathionine"/>
    <property type="evidence" value="ECO:0007669"/>
    <property type="project" value="InterPro"/>
</dbReference>
<feature type="binding site" evidence="5">
    <location>
        <position position="249"/>
    </location>
    <ligand>
        <name>substrate</name>
    </ligand>
</feature>
<keyword evidence="8" id="KW-1185">Reference proteome</keyword>
<sequence>MPIKIPDTLPAREALRSEDVDLIDSSSASRQDIRPMKVLLLNLMPKKAQTEIQFARLLGASPLQVELTLMTTASYSPRNVAQEHLIEFYRTLDDVRDEHFDALIVTGAPIETLPFEDVKYWKELTEIIEWSKTHAFRRLGICWGAQALMKVIYGIEKFQMDAKLFGIYDHNLQHCSSTRLMQGFIDRFPMPVSRFTANQAGDIESAGLEVLAKSDESGVAMARCSRSGDLFILNHLEYDADTLGQEYLRDKEAGADTLMPEHYYPNNDDSQEPINRWRPYAFLLFNNFINELYQDTPFDLTQIKDRT</sequence>
<dbReference type="Proteomes" id="UP000239907">
    <property type="component" value="Unassembled WGS sequence"/>
</dbReference>
<dbReference type="InterPro" id="IPR005697">
    <property type="entry name" value="HST_MetA"/>
</dbReference>
<dbReference type="OrthoDB" id="9772423at2"/>
<evidence type="ECO:0000313" key="8">
    <source>
        <dbReference type="Proteomes" id="UP000239907"/>
    </source>
</evidence>
<accession>A0A2S7U2D3</accession>
<dbReference type="CDD" id="cd03131">
    <property type="entry name" value="GATase1_HTS"/>
    <property type="match status" value="1"/>
</dbReference>
<dbReference type="EMBL" id="MQWA01000001">
    <property type="protein sequence ID" value="PQJ29149.1"/>
    <property type="molecule type" value="Genomic_DNA"/>
</dbReference>
<keyword evidence="2 5" id="KW-0028">Amino-acid biosynthesis</keyword>
<comment type="subcellular location">
    <subcellularLocation>
        <location evidence="5">Cytoplasm</location>
    </subcellularLocation>
</comment>
<dbReference type="UniPathway" id="UPA00051">
    <property type="reaction ID" value="UER00074"/>
</dbReference>
<dbReference type="SUPFAM" id="SSF52317">
    <property type="entry name" value="Class I glutamine amidotransferase-like"/>
    <property type="match status" value="1"/>
</dbReference>
<feature type="active site" evidence="5">
    <location>
        <position position="237"/>
    </location>
</feature>
<feature type="site" description="Important for acyl-CoA specificity" evidence="5">
    <location>
        <position position="111"/>
    </location>
</feature>
<keyword evidence="4 5" id="KW-0012">Acyltransferase</keyword>
<evidence type="ECO:0000256" key="1">
    <source>
        <dbReference type="ARBA" id="ARBA00022490"/>
    </source>
</evidence>
<dbReference type="AlphaFoldDB" id="A0A2S7U2D3"/>
<dbReference type="InterPro" id="IPR029062">
    <property type="entry name" value="Class_I_gatase-like"/>
</dbReference>
<protein>
    <recommendedName>
        <fullName evidence="5">Homoserine O-acetyltransferase</fullName>
        <shortName evidence="5">HAT</shortName>
        <ecNumber evidence="5">2.3.1.31</ecNumber>
    </recommendedName>
    <alternativeName>
        <fullName evidence="5">Homoserine transacetylase</fullName>
        <shortName evidence="5">HTA</shortName>
    </alternativeName>
</protein>
<evidence type="ECO:0000256" key="6">
    <source>
        <dbReference type="PIRSR" id="PIRSR000450-1"/>
    </source>
</evidence>
<dbReference type="Pfam" id="PF04204">
    <property type="entry name" value="HTS"/>
    <property type="match status" value="1"/>
</dbReference>
<keyword evidence="1 5" id="KW-0963">Cytoplasm</keyword>
<feature type="binding site" evidence="5">
    <location>
        <position position="193"/>
    </location>
    <ligand>
        <name>substrate</name>
    </ligand>
</feature>
<dbReference type="PANTHER" id="PTHR20919:SF0">
    <property type="entry name" value="HOMOSERINE O-SUCCINYLTRANSFERASE"/>
    <property type="match status" value="1"/>
</dbReference>
<reference evidence="7 8" key="1">
    <citation type="submission" date="2016-12" db="EMBL/GenBank/DDBJ databases">
        <title>Study of bacterial adaptation to deep sea.</title>
        <authorList>
            <person name="Song J."/>
            <person name="Yoshizawa S."/>
            <person name="Kogure K."/>
        </authorList>
    </citation>
    <scope>NUCLEOTIDE SEQUENCE [LARGE SCALE GENOMIC DNA]</scope>
    <source>
        <strain evidence="7 8">SAORIC-165</strain>
    </source>
</reference>
<proteinExistence type="inferred from homology"/>
<evidence type="ECO:0000256" key="4">
    <source>
        <dbReference type="ARBA" id="ARBA00023315"/>
    </source>
</evidence>
<evidence type="ECO:0000313" key="7">
    <source>
        <dbReference type="EMBL" id="PQJ29149.1"/>
    </source>
</evidence>
<feature type="site" description="Important for substrate specificity" evidence="5">
    <location>
        <position position="193"/>
    </location>
</feature>
<dbReference type="GO" id="GO:0004414">
    <property type="term" value="F:homoserine O-acetyltransferase activity"/>
    <property type="evidence" value="ECO:0007669"/>
    <property type="project" value="UniProtKB-EC"/>
</dbReference>
<keyword evidence="5" id="KW-0486">Methionine biosynthesis</keyword>
<feature type="active site" description="Acyl-thioester intermediate" evidence="5 6">
    <location>
        <position position="142"/>
    </location>
</feature>
<dbReference type="PANTHER" id="PTHR20919">
    <property type="entry name" value="HOMOSERINE O-SUCCINYLTRANSFERASE"/>
    <property type="match status" value="1"/>
</dbReference>
<keyword evidence="3 5" id="KW-0808">Transferase</keyword>
<feature type="binding site" evidence="5">
    <location>
        <position position="163"/>
    </location>
    <ligand>
        <name>substrate</name>
    </ligand>
</feature>
<dbReference type="HAMAP" id="MF_00295">
    <property type="entry name" value="MetA_acyltransf"/>
    <property type="match status" value="1"/>
</dbReference>
<dbReference type="InterPro" id="IPR033752">
    <property type="entry name" value="MetA_family"/>
</dbReference>
<comment type="caution">
    <text evidence="5">Lacks conserved residue(s) required for the propagation of feature annotation.</text>
</comment>
<evidence type="ECO:0000256" key="3">
    <source>
        <dbReference type="ARBA" id="ARBA00022679"/>
    </source>
</evidence>
<comment type="similarity">
    <text evidence="5">Belongs to the MetA family.</text>
</comment>
<comment type="function">
    <text evidence="5">Transfers an acetyl group from acetyl-CoA to L-homoserine, forming acetyl-L-homoserine.</text>
</comment>
<comment type="pathway">
    <text evidence="5">Amino-acid biosynthesis; L-methionine biosynthesis via de novo pathway; O-acetyl-L-homoserine from L-homoserine: step 1/1.</text>
</comment>
<comment type="caution">
    <text evidence="7">The sequence shown here is derived from an EMBL/GenBank/DDBJ whole genome shotgun (WGS) entry which is preliminary data.</text>
</comment>
<evidence type="ECO:0000256" key="2">
    <source>
        <dbReference type="ARBA" id="ARBA00022605"/>
    </source>
</evidence>
<dbReference type="GO" id="GO:0008899">
    <property type="term" value="F:homoserine O-succinyltransferase activity"/>
    <property type="evidence" value="ECO:0007669"/>
    <property type="project" value="UniProtKB-UniRule"/>
</dbReference>
<dbReference type="GO" id="GO:0005737">
    <property type="term" value="C:cytoplasm"/>
    <property type="evidence" value="ECO:0007669"/>
    <property type="project" value="UniProtKB-SubCell"/>
</dbReference>
<dbReference type="Gene3D" id="3.40.50.880">
    <property type="match status" value="1"/>
</dbReference>
<feature type="active site" description="Proton acceptor" evidence="5">
    <location>
        <position position="235"/>
    </location>
</feature>
<evidence type="ECO:0000256" key="5">
    <source>
        <dbReference type="HAMAP-Rule" id="MF_00295"/>
    </source>
</evidence>
<dbReference type="RefSeq" id="WP_105043643.1">
    <property type="nucleotide sequence ID" value="NZ_MQWA01000001.1"/>
</dbReference>
<organism evidence="7 8">
    <name type="scientific">Rubritalea profundi</name>
    <dbReference type="NCBI Taxonomy" id="1658618"/>
    <lineage>
        <taxon>Bacteria</taxon>
        <taxon>Pseudomonadati</taxon>
        <taxon>Verrucomicrobiota</taxon>
        <taxon>Verrucomicrobiia</taxon>
        <taxon>Verrucomicrobiales</taxon>
        <taxon>Rubritaleaceae</taxon>
        <taxon>Rubritalea</taxon>
    </lineage>
</organism>
<dbReference type="EC" id="2.3.1.31" evidence="5"/>
<comment type="catalytic activity">
    <reaction evidence="5">
        <text>L-homoserine + acetyl-CoA = O-acetyl-L-homoserine + CoA</text>
        <dbReference type="Rhea" id="RHEA:13701"/>
        <dbReference type="ChEBI" id="CHEBI:57287"/>
        <dbReference type="ChEBI" id="CHEBI:57288"/>
        <dbReference type="ChEBI" id="CHEBI:57476"/>
        <dbReference type="ChEBI" id="CHEBI:57716"/>
        <dbReference type="EC" id="2.3.1.31"/>
    </reaction>
</comment>
<dbReference type="NCBIfam" id="TIGR01001">
    <property type="entry name" value="metA"/>
    <property type="match status" value="1"/>
</dbReference>
<dbReference type="PIRSF" id="PIRSF000450">
    <property type="entry name" value="H_ser_succinyltr"/>
    <property type="match status" value="1"/>
</dbReference>